<feature type="transmembrane region" description="Helical" evidence="8">
    <location>
        <begin position="132"/>
        <end position="150"/>
    </location>
</feature>
<dbReference type="EMBL" id="CP042265">
    <property type="protein sequence ID" value="QDY71676.1"/>
    <property type="molecule type" value="Genomic_DNA"/>
</dbReference>
<dbReference type="InterPro" id="IPR037294">
    <property type="entry name" value="ABC_BtuC-like"/>
</dbReference>
<accession>A0A5B8IDC0</accession>
<feature type="transmembrane region" description="Helical" evidence="8">
    <location>
        <begin position="180"/>
        <end position="199"/>
    </location>
</feature>
<dbReference type="GO" id="GO:0033214">
    <property type="term" value="P:siderophore-iron import into cell"/>
    <property type="evidence" value="ECO:0007669"/>
    <property type="project" value="TreeGrafter"/>
</dbReference>
<evidence type="ECO:0000256" key="2">
    <source>
        <dbReference type="ARBA" id="ARBA00007935"/>
    </source>
</evidence>
<keyword evidence="5 8" id="KW-0812">Transmembrane</keyword>
<comment type="similarity">
    <text evidence="2">Belongs to the binding-protein-dependent transport system permease family. FecCD subfamily.</text>
</comment>
<evidence type="ECO:0000256" key="4">
    <source>
        <dbReference type="ARBA" id="ARBA00022475"/>
    </source>
</evidence>
<dbReference type="AlphaFoldDB" id="A0A5B8IDC0"/>
<evidence type="ECO:0000313" key="9">
    <source>
        <dbReference type="EMBL" id="QDY71676.1"/>
    </source>
</evidence>
<feature type="transmembrane region" description="Helical" evidence="8">
    <location>
        <begin position="211"/>
        <end position="234"/>
    </location>
</feature>
<proteinExistence type="inferred from homology"/>
<dbReference type="Gene3D" id="1.10.3470.10">
    <property type="entry name" value="ABC transporter involved in vitamin B12 uptake, BtuC"/>
    <property type="match status" value="1"/>
</dbReference>
<dbReference type="KEGG" id="lit:FPZ52_18650"/>
<comment type="subcellular location">
    <subcellularLocation>
        <location evidence="1">Cell membrane</location>
        <topology evidence="1">Multi-pass membrane protein</topology>
    </subcellularLocation>
</comment>
<evidence type="ECO:0000313" key="10">
    <source>
        <dbReference type="Proteomes" id="UP000318483"/>
    </source>
</evidence>
<feature type="transmembrane region" description="Helical" evidence="8">
    <location>
        <begin position="79"/>
        <end position="100"/>
    </location>
</feature>
<dbReference type="PANTHER" id="PTHR30472:SF19">
    <property type="entry name" value="PETROBACTIN IMPORT SYSTEM PERMEASE PROTEIN YCLO"/>
    <property type="match status" value="1"/>
</dbReference>
<protein>
    <submittedName>
        <fullName evidence="9">Iron chelate uptake ABC transporter family permease subunit</fullName>
    </submittedName>
</protein>
<geneLocation type="plasmid" evidence="9 10">
    <name>unnamed4</name>
</geneLocation>
<evidence type="ECO:0000256" key="5">
    <source>
        <dbReference type="ARBA" id="ARBA00022692"/>
    </source>
</evidence>
<sequence>MLPDTGWRIAALAGLGLIAAAMFMTIGIPPGAFDFAIAFRGTKLAGLILVAYAIGVSTVLFHTVTGNRILTPSIMGFDALYLLVQIGLVFTLGGSGMLAIPEQWKFVAEVILMMGFASALFLWLFGESGRSLHLTLLVGIIFGVLFRSLSSFMSRLIDPSEFVVVQGASFASFNAINEDLLMISAVLCLATLPFLWSVYRKLDVLALGRDHAINLGLSYRRLVLTVLCVVAMLVSVSTALVGPITFFGLLVAHLTYIIVGDSRHGATLPAVVLVSAAVLIGGQAVFEHVLGLQGALSIVIDFLGGLVFLFLLLRGYSR</sequence>
<feature type="transmembrane region" description="Helical" evidence="8">
    <location>
        <begin position="292"/>
        <end position="313"/>
    </location>
</feature>
<dbReference type="InterPro" id="IPR000522">
    <property type="entry name" value="ABC_transptr_permease_BtuC"/>
</dbReference>
<evidence type="ECO:0000256" key="7">
    <source>
        <dbReference type="ARBA" id="ARBA00023136"/>
    </source>
</evidence>
<dbReference type="PANTHER" id="PTHR30472">
    <property type="entry name" value="FERRIC ENTEROBACTIN TRANSPORT SYSTEM PERMEASE PROTEIN"/>
    <property type="match status" value="1"/>
</dbReference>
<gene>
    <name evidence="9" type="ORF">FPZ52_18650</name>
</gene>
<feature type="transmembrane region" description="Helical" evidence="8">
    <location>
        <begin position="12"/>
        <end position="32"/>
    </location>
</feature>
<evidence type="ECO:0000256" key="6">
    <source>
        <dbReference type="ARBA" id="ARBA00022989"/>
    </source>
</evidence>
<feature type="transmembrane region" description="Helical" evidence="8">
    <location>
        <begin position="240"/>
        <end position="259"/>
    </location>
</feature>
<evidence type="ECO:0000256" key="1">
    <source>
        <dbReference type="ARBA" id="ARBA00004651"/>
    </source>
</evidence>
<dbReference type="OrthoDB" id="9796260at2"/>
<feature type="transmembrane region" description="Helical" evidence="8">
    <location>
        <begin position="44"/>
        <end position="67"/>
    </location>
</feature>
<feature type="transmembrane region" description="Helical" evidence="8">
    <location>
        <begin position="266"/>
        <end position="286"/>
    </location>
</feature>
<evidence type="ECO:0000256" key="8">
    <source>
        <dbReference type="SAM" id="Phobius"/>
    </source>
</evidence>
<dbReference type="RefSeq" id="WP_146367090.1">
    <property type="nucleotide sequence ID" value="NZ_CP042265.1"/>
</dbReference>
<keyword evidence="4" id="KW-1003">Cell membrane</keyword>
<feature type="transmembrane region" description="Helical" evidence="8">
    <location>
        <begin position="106"/>
        <end position="125"/>
    </location>
</feature>
<name>A0A5B8IDC0_9RHOB</name>
<keyword evidence="3" id="KW-0813">Transport</keyword>
<dbReference type="GO" id="GO:0005886">
    <property type="term" value="C:plasma membrane"/>
    <property type="evidence" value="ECO:0007669"/>
    <property type="project" value="UniProtKB-SubCell"/>
</dbReference>
<dbReference type="GO" id="GO:0022857">
    <property type="term" value="F:transmembrane transporter activity"/>
    <property type="evidence" value="ECO:0007669"/>
    <property type="project" value="InterPro"/>
</dbReference>
<evidence type="ECO:0000256" key="3">
    <source>
        <dbReference type="ARBA" id="ARBA00022448"/>
    </source>
</evidence>
<keyword evidence="10" id="KW-1185">Reference proteome</keyword>
<keyword evidence="6 8" id="KW-1133">Transmembrane helix</keyword>
<keyword evidence="9" id="KW-0614">Plasmid</keyword>
<organism evidence="9 10">
    <name type="scientific">Qingshengfaniella alkalisoli</name>
    <dbReference type="NCBI Taxonomy" id="2599296"/>
    <lineage>
        <taxon>Bacteria</taxon>
        <taxon>Pseudomonadati</taxon>
        <taxon>Pseudomonadota</taxon>
        <taxon>Alphaproteobacteria</taxon>
        <taxon>Rhodobacterales</taxon>
        <taxon>Paracoccaceae</taxon>
        <taxon>Qingshengfaniella</taxon>
    </lineage>
</organism>
<dbReference type="SUPFAM" id="SSF81345">
    <property type="entry name" value="ABC transporter involved in vitamin B12 uptake, BtuC"/>
    <property type="match status" value="1"/>
</dbReference>
<dbReference type="Pfam" id="PF01032">
    <property type="entry name" value="FecCD"/>
    <property type="match status" value="1"/>
</dbReference>
<keyword evidence="7 8" id="KW-0472">Membrane</keyword>
<reference evidence="9 10" key="1">
    <citation type="submission" date="2019-07" db="EMBL/GenBank/DDBJ databases">
        <title>Litoreibacter alkalisoli sp. nov., isolated from saline-alkaline soil.</title>
        <authorList>
            <person name="Wang S."/>
            <person name="Xu L."/>
            <person name="Xing Y.-T."/>
            <person name="Sun J.-Q."/>
        </authorList>
    </citation>
    <scope>NUCLEOTIDE SEQUENCE [LARGE SCALE GENOMIC DNA]</scope>
    <source>
        <strain evidence="9 10">LN3S51</strain>
        <plasmid evidence="9 10">unnamed4</plasmid>
    </source>
</reference>
<dbReference type="Proteomes" id="UP000318483">
    <property type="component" value="Plasmid unnamed4"/>
</dbReference>